<accession>A0A1M6W6B6</accession>
<dbReference type="Pfam" id="PF09994">
    <property type="entry name" value="T6SS_Tle1-like_cat"/>
    <property type="match status" value="1"/>
</dbReference>
<evidence type="ECO:0000259" key="1">
    <source>
        <dbReference type="Pfam" id="PF09994"/>
    </source>
</evidence>
<dbReference type="OrthoDB" id="4378831at2"/>
<feature type="domain" description="T6SS Phospholipase effector Tle1-like catalytic" evidence="1">
    <location>
        <begin position="138"/>
        <end position="227"/>
    </location>
</feature>
<keyword evidence="3" id="KW-1185">Reference proteome</keyword>
<dbReference type="RefSeq" id="WP_073292286.1">
    <property type="nucleotide sequence ID" value="NZ_FRAV01000009.1"/>
</dbReference>
<evidence type="ECO:0000313" key="2">
    <source>
        <dbReference type="EMBL" id="SHK89188.1"/>
    </source>
</evidence>
<keyword evidence="2" id="KW-0378">Hydrolase</keyword>
<dbReference type="PANTHER" id="PTHR33840:SF1">
    <property type="entry name" value="TLE1 PHOSPHOLIPASE DOMAIN-CONTAINING PROTEIN"/>
    <property type="match status" value="1"/>
</dbReference>
<dbReference type="GO" id="GO:0016787">
    <property type="term" value="F:hydrolase activity"/>
    <property type="evidence" value="ECO:0007669"/>
    <property type="project" value="UniProtKB-KW"/>
</dbReference>
<dbReference type="EMBL" id="FRAV01000009">
    <property type="protein sequence ID" value="SHK89188.1"/>
    <property type="molecule type" value="Genomic_DNA"/>
</dbReference>
<proteinExistence type="predicted"/>
<evidence type="ECO:0000313" key="3">
    <source>
        <dbReference type="Proteomes" id="UP000184364"/>
    </source>
</evidence>
<dbReference type="AlphaFoldDB" id="A0A1M6W6B6"/>
<reference evidence="3" key="1">
    <citation type="submission" date="2016-11" db="EMBL/GenBank/DDBJ databases">
        <authorList>
            <person name="Varghese N."/>
            <person name="Submissions S."/>
        </authorList>
    </citation>
    <scope>NUCLEOTIDE SEQUENCE [LARGE SCALE GENOMIC DNA]</scope>
    <source>
        <strain evidence="3">DSM 26899</strain>
    </source>
</reference>
<dbReference type="Proteomes" id="UP000184364">
    <property type="component" value="Unassembled WGS sequence"/>
</dbReference>
<name>A0A1M6W6B6_9FLAO</name>
<protein>
    <submittedName>
        <fullName evidence="2">Uncharacterized alpha/beta hydrolase domain</fullName>
    </submittedName>
</protein>
<dbReference type="STRING" id="1302687.SAMN05444267_10097"/>
<dbReference type="PANTHER" id="PTHR33840">
    <property type="match status" value="1"/>
</dbReference>
<gene>
    <name evidence="2" type="ORF">SAMN05444267_10097</name>
</gene>
<dbReference type="InterPro" id="IPR018712">
    <property type="entry name" value="Tle1-like_cat"/>
</dbReference>
<organism evidence="2 3">
    <name type="scientific">Chryseobacterium polytrichastri</name>
    <dbReference type="NCBI Taxonomy" id="1302687"/>
    <lineage>
        <taxon>Bacteria</taxon>
        <taxon>Pseudomonadati</taxon>
        <taxon>Bacteroidota</taxon>
        <taxon>Flavobacteriia</taxon>
        <taxon>Flavobacteriales</taxon>
        <taxon>Weeksellaceae</taxon>
        <taxon>Chryseobacterium group</taxon>
        <taxon>Chryseobacterium</taxon>
    </lineage>
</organism>
<sequence>MENNIVSIGIFFDGTGNNGINACSPQKPKAKNKSYHNNITNVYKLFGLFNGDEKIYIEGVGTVTGAEDSNFAMVTCRNPYRFTGYSSDDKLAKANAFVNEIVGDDTKEYHFYVYGFSRGSMLARNFCYELLKPNSKISGNCKVKFLGVFDTVESTPFNDYNVSLLPGIERALQICAVNECRYFFPLTGFFEYSKSKEDTKSEIGNSVWKEIFVPGAHADVGGGYLEGPQSVYVSHDFVITDEVDSYVSNVKNTATDAEGNKIWDSLLENYHIDMGDFFSQAYVKRDIVYNDLPKVYGKLMLTETNAQQPIFNTDFDESNFDIDPKLHQFLLSFSDELEKYVKELSFHLKPVYNYERFVNYTHFSSNFGLYEKALLLRTEEEIFVEMLNDGLNVPGGAAVKHAEASESKFQKEIHFLEHNVLTDYAYEGNIPNNDNWSRSILIK</sequence>